<sequence>MVKPKIYLPLSLTEQERGYILCHEQTHIKRLDYLTKPIAYLALVIHWFNPLMWLSFSLMTKDMEMSCDERVMQIRGSENIAGYSDSLLALATFKKTPSPSPFAFGEGNIIARIKNILNYKKPAFWVIATSTIAVIILAVVLISNPIKGFSIYEHPETQSLFLGQNSLRVPAMVRIVDEISGDEYILTDTNEIAKVTEIVEEMRIPKKELSKACGGSNSRYSISYYDDINNSISEYRYIIHVAPVWIDNNVKPSFSFDLINQKDILKRLEEVFASKNGTAMYNINSLLENKMQYIGDNAKVVALIDALPLPKGVKRDSIELFTSKAPYGVQINYSLEDDSVQISEEQFLRNSILLLGLINNAEEITHMGSWNNKLLSSTPFKFTYTRADAERIVGGDVRQFAENQESLAELIEIIQMLKNDYKRDEQAVQTLVKGFGKKLQMVSLTAPNDLVAASIAENYSDYVTPELMQKWQADPQSAPGREVSSHWPDRIEILRMERGDTNHYIV</sequence>
<dbReference type="CDD" id="cd07341">
    <property type="entry name" value="M56_BlaR1_MecR1_like"/>
    <property type="match status" value="1"/>
</dbReference>
<keyword evidence="5" id="KW-1185">Reference proteome</keyword>
<name>A0A135L522_9BACI</name>
<feature type="transmembrane region" description="Helical" evidence="1">
    <location>
        <begin position="38"/>
        <end position="56"/>
    </location>
</feature>
<reference evidence="4 5" key="1">
    <citation type="submission" date="2016-02" db="EMBL/GenBank/DDBJ databases">
        <title>Draft Genome for Tepidibacillus decaturensis nov. sp. Strain Z9, an Anaerobic, Moderately Thermophilic and Heterotrophic Bacterium from Deep Subsurface of the Illinois Basin, USA.</title>
        <authorList>
            <person name="Dong Y."/>
            <person name="Chang J.Y."/>
            <person name="Sanford R."/>
            <person name="Fouke B.W."/>
        </authorList>
    </citation>
    <scope>NUCLEOTIDE SEQUENCE [LARGE SCALE GENOMIC DNA]</scope>
    <source>
        <strain evidence="4 5">Z9</strain>
    </source>
</reference>
<protein>
    <recommendedName>
        <fullName evidence="6">Peptidase M56 domain-containing protein</fullName>
    </recommendedName>
</protein>
<evidence type="ECO:0000259" key="2">
    <source>
        <dbReference type="Pfam" id="PF05569"/>
    </source>
</evidence>
<evidence type="ECO:0008006" key="6">
    <source>
        <dbReference type="Google" id="ProtNLM"/>
    </source>
</evidence>
<dbReference type="Proteomes" id="UP000070352">
    <property type="component" value="Unassembled WGS sequence"/>
</dbReference>
<dbReference type="PANTHER" id="PTHR34978">
    <property type="entry name" value="POSSIBLE SENSOR-TRANSDUCER PROTEIN BLAR"/>
    <property type="match status" value="1"/>
</dbReference>
<dbReference type="InterPro" id="IPR032250">
    <property type="entry name" value="DUF4825"/>
</dbReference>
<feature type="domain" description="DUF4825" evidence="3">
    <location>
        <begin position="286"/>
        <end position="366"/>
    </location>
</feature>
<keyword evidence="1" id="KW-0812">Transmembrane</keyword>
<comment type="caution">
    <text evidence="4">The sequence shown here is derived from an EMBL/GenBank/DDBJ whole genome shotgun (WGS) entry which is preliminary data.</text>
</comment>
<evidence type="ECO:0000313" key="5">
    <source>
        <dbReference type="Proteomes" id="UP000070352"/>
    </source>
</evidence>
<dbReference type="InterPro" id="IPR052173">
    <property type="entry name" value="Beta-lactam_resp_regulator"/>
</dbReference>
<dbReference type="Pfam" id="PF05569">
    <property type="entry name" value="Peptidase_M56"/>
    <property type="match status" value="1"/>
</dbReference>
<dbReference type="PANTHER" id="PTHR34978:SF3">
    <property type="entry name" value="SLR0241 PROTEIN"/>
    <property type="match status" value="1"/>
</dbReference>
<accession>A0A135L522</accession>
<evidence type="ECO:0000256" key="1">
    <source>
        <dbReference type="SAM" id="Phobius"/>
    </source>
</evidence>
<feature type="transmembrane region" description="Helical" evidence="1">
    <location>
        <begin position="122"/>
        <end position="142"/>
    </location>
</feature>
<dbReference type="STRING" id="1413211.U473_08945"/>
<keyword evidence="1" id="KW-0472">Membrane</keyword>
<dbReference type="EMBL" id="LSKU01000001">
    <property type="protein sequence ID" value="KXG44114.1"/>
    <property type="molecule type" value="Genomic_DNA"/>
</dbReference>
<gene>
    <name evidence="4" type="ORF">U473_08945</name>
</gene>
<dbReference type="AlphaFoldDB" id="A0A135L522"/>
<dbReference type="InterPro" id="IPR008756">
    <property type="entry name" value="Peptidase_M56"/>
</dbReference>
<evidence type="ECO:0000313" key="4">
    <source>
        <dbReference type="EMBL" id="KXG44114.1"/>
    </source>
</evidence>
<evidence type="ECO:0000259" key="3">
    <source>
        <dbReference type="Pfam" id="PF16107"/>
    </source>
</evidence>
<dbReference type="Pfam" id="PF16107">
    <property type="entry name" value="DUF4825"/>
    <property type="match status" value="1"/>
</dbReference>
<keyword evidence="1" id="KW-1133">Transmembrane helix</keyword>
<organism evidence="4 5">
    <name type="scientific">Tepidibacillus decaturensis</name>
    <dbReference type="NCBI Taxonomy" id="1413211"/>
    <lineage>
        <taxon>Bacteria</taxon>
        <taxon>Bacillati</taxon>
        <taxon>Bacillota</taxon>
        <taxon>Bacilli</taxon>
        <taxon>Bacillales</taxon>
        <taxon>Bacillaceae</taxon>
        <taxon>Tepidibacillus</taxon>
    </lineage>
</organism>
<proteinExistence type="predicted"/>
<feature type="domain" description="Peptidase M56" evidence="2">
    <location>
        <begin position="2"/>
        <end position="116"/>
    </location>
</feature>